<dbReference type="GO" id="GO:0005886">
    <property type="term" value="C:plasma membrane"/>
    <property type="evidence" value="ECO:0007669"/>
    <property type="project" value="UniProtKB-SubCell"/>
</dbReference>
<dbReference type="GO" id="GO:0005549">
    <property type="term" value="F:odorant binding"/>
    <property type="evidence" value="ECO:0007669"/>
    <property type="project" value="InterPro"/>
</dbReference>
<reference evidence="11 12" key="1">
    <citation type="submission" date="2022-12" db="EMBL/GenBank/DDBJ databases">
        <title>Chromosome-level genome assembly of true bugs.</title>
        <authorList>
            <person name="Ma L."/>
            <person name="Li H."/>
        </authorList>
    </citation>
    <scope>NUCLEOTIDE SEQUENCE [LARGE SCALE GENOMIC DNA]</scope>
    <source>
        <strain evidence="11">Lab_2022b</strain>
    </source>
</reference>
<comment type="subcellular location">
    <subcellularLocation>
        <location evidence="1">Cell membrane</location>
        <topology evidence="1">Multi-pass membrane protein</topology>
    </subcellularLocation>
</comment>
<dbReference type="EMBL" id="JAPXFL010000006">
    <property type="protein sequence ID" value="KAK9505781.1"/>
    <property type="molecule type" value="Genomic_DNA"/>
</dbReference>
<evidence type="ECO:0000256" key="10">
    <source>
        <dbReference type="SAM" id="Phobius"/>
    </source>
</evidence>
<keyword evidence="7 10" id="KW-0472">Membrane</keyword>
<feature type="transmembrane region" description="Helical" evidence="10">
    <location>
        <begin position="6"/>
        <end position="31"/>
    </location>
</feature>
<dbReference type="AlphaFoldDB" id="A0AAW1D4W4"/>
<keyword evidence="6 10" id="KW-1133">Transmembrane helix</keyword>
<feature type="transmembrane region" description="Helical" evidence="10">
    <location>
        <begin position="162"/>
        <end position="187"/>
    </location>
</feature>
<evidence type="ECO:0000256" key="4">
    <source>
        <dbReference type="ARBA" id="ARBA00022692"/>
    </source>
</evidence>
<comment type="caution">
    <text evidence="11">The sequence shown here is derived from an EMBL/GenBank/DDBJ whole genome shotgun (WGS) entry which is preliminary data.</text>
</comment>
<keyword evidence="9" id="KW-0807">Transducer</keyword>
<keyword evidence="12" id="KW-1185">Reference proteome</keyword>
<evidence type="ECO:0000313" key="12">
    <source>
        <dbReference type="Proteomes" id="UP001461498"/>
    </source>
</evidence>
<proteinExistence type="predicted"/>
<gene>
    <name evidence="11" type="ORF">O3M35_009765</name>
</gene>
<dbReference type="GO" id="GO:0007165">
    <property type="term" value="P:signal transduction"/>
    <property type="evidence" value="ECO:0007669"/>
    <property type="project" value="UniProtKB-KW"/>
</dbReference>
<keyword evidence="5" id="KW-0552">Olfaction</keyword>
<dbReference type="PANTHER" id="PTHR21137">
    <property type="entry name" value="ODORANT RECEPTOR"/>
    <property type="match status" value="1"/>
</dbReference>
<evidence type="ECO:0000256" key="7">
    <source>
        <dbReference type="ARBA" id="ARBA00023136"/>
    </source>
</evidence>
<name>A0AAW1D4W4_9HEMI</name>
<accession>A0AAW1D4W4</accession>
<dbReference type="InterPro" id="IPR004117">
    <property type="entry name" value="7tm6_olfct_rcpt"/>
</dbReference>
<dbReference type="Proteomes" id="UP001461498">
    <property type="component" value="Unassembled WGS sequence"/>
</dbReference>
<dbReference type="GO" id="GO:0004984">
    <property type="term" value="F:olfactory receptor activity"/>
    <property type="evidence" value="ECO:0007669"/>
    <property type="project" value="InterPro"/>
</dbReference>
<dbReference type="Pfam" id="PF02949">
    <property type="entry name" value="7tm_6"/>
    <property type="match status" value="1"/>
</dbReference>
<evidence type="ECO:0000256" key="8">
    <source>
        <dbReference type="ARBA" id="ARBA00023170"/>
    </source>
</evidence>
<feature type="transmembrane region" description="Helical" evidence="10">
    <location>
        <begin position="80"/>
        <end position="101"/>
    </location>
</feature>
<dbReference type="PANTHER" id="PTHR21137:SF35">
    <property type="entry name" value="ODORANT RECEPTOR 19A-RELATED"/>
    <property type="match status" value="1"/>
</dbReference>
<evidence type="ECO:0000256" key="5">
    <source>
        <dbReference type="ARBA" id="ARBA00022725"/>
    </source>
</evidence>
<sequence>MNQLSYYIPGTIFVLLMVYSAIIVYIGFWFFQVIFSFQLSAYVKILKYRLETEGAHDKSIYQHHQKILQFMKVYNEIGSVLMYIQIFVASLEPCGVGYTLIKAIKRNEHGAFDLLYKMILLLTGPFIICYCGQEISTQMTSLHESTYMNKWYEKKPSVRRDLYTMMLVTVRPMTLNYKLFVTLILSVSLR</sequence>
<evidence type="ECO:0000256" key="1">
    <source>
        <dbReference type="ARBA" id="ARBA00004651"/>
    </source>
</evidence>
<evidence type="ECO:0000256" key="9">
    <source>
        <dbReference type="ARBA" id="ARBA00023224"/>
    </source>
</evidence>
<keyword evidence="8" id="KW-0675">Receptor</keyword>
<evidence type="ECO:0000256" key="2">
    <source>
        <dbReference type="ARBA" id="ARBA00022475"/>
    </source>
</evidence>
<keyword evidence="4 10" id="KW-0812">Transmembrane</keyword>
<evidence type="ECO:0000256" key="3">
    <source>
        <dbReference type="ARBA" id="ARBA00022606"/>
    </source>
</evidence>
<keyword evidence="3" id="KW-0716">Sensory transduction</keyword>
<protein>
    <submittedName>
        <fullName evidence="11">Uncharacterized protein</fullName>
    </submittedName>
</protein>
<keyword evidence="2" id="KW-1003">Cell membrane</keyword>
<evidence type="ECO:0000313" key="11">
    <source>
        <dbReference type="EMBL" id="KAK9505781.1"/>
    </source>
</evidence>
<evidence type="ECO:0000256" key="6">
    <source>
        <dbReference type="ARBA" id="ARBA00022989"/>
    </source>
</evidence>
<organism evidence="11 12">
    <name type="scientific">Rhynocoris fuscipes</name>
    <dbReference type="NCBI Taxonomy" id="488301"/>
    <lineage>
        <taxon>Eukaryota</taxon>
        <taxon>Metazoa</taxon>
        <taxon>Ecdysozoa</taxon>
        <taxon>Arthropoda</taxon>
        <taxon>Hexapoda</taxon>
        <taxon>Insecta</taxon>
        <taxon>Pterygota</taxon>
        <taxon>Neoptera</taxon>
        <taxon>Paraneoptera</taxon>
        <taxon>Hemiptera</taxon>
        <taxon>Heteroptera</taxon>
        <taxon>Panheteroptera</taxon>
        <taxon>Cimicomorpha</taxon>
        <taxon>Reduviidae</taxon>
        <taxon>Harpactorinae</taxon>
        <taxon>Harpactorini</taxon>
        <taxon>Rhynocoris</taxon>
    </lineage>
</organism>
<feature type="transmembrane region" description="Helical" evidence="10">
    <location>
        <begin position="113"/>
        <end position="132"/>
    </location>
</feature>